<reference evidence="3 5" key="2">
    <citation type="journal article" date="2011" name="Nucleic Acids Res.">
        <title>Insights into the evolution of Archaea and eukaryotic protein modifier systems revealed by the genome of a novel archaeal group.</title>
        <authorList>
            <person name="Nunoura T."/>
            <person name="Takaki Y."/>
            <person name="Kakuta J."/>
            <person name="Nishi S."/>
            <person name="Sugahara J."/>
            <person name="Kazama H."/>
            <person name="Chee G."/>
            <person name="Hattori M."/>
            <person name="Kanai A."/>
            <person name="Atomi H."/>
            <person name="Takai K."/>
            <person name="Takami H."/>
        </authorList>
    </citation>
    <scope>NUCLEOTIDE SEQUENCE [LARGE SCALE GENOMIC DNA]</scope>
</reference>
<dbReference type="Proteomes" id="UP000008120">
    <property type="component" value="Chromosome"/>
</dbReference>
<dbReference type="STRING" id="311458.CSUB_C1006"/>
<dbReference type="Pfam" id="PF03787">
    <property type="entry name" value="RAMPs"/>
    <property type="match status" value="1"/>
</dbReference>
<proteinExistence type="predicted"/>
<gene>
    <name evidence="4" type="ORF">CSUB_C1006</name>
    <name evidence="3" type="ORF">HGMM_F34A01C24</name>
</gene>
<protein>
    <submittedName>
        <fullName evidence="3">CRISPR-associated RAMP family protein</fullName>
    </submittedName>
</protein>
<dbReference type="BioCyc" id="CCAL311458:G131R-1014-MONOMER"/>
<feature type="domain" description="CRISPR type III-associated protein" evidence="2">
    <location>
        <begin position="28"/>
        <end position="215"/>
    </location>
</feature>
<dbReference type="GO" id="GO:0051607">
    <property type="term" value="P:defense response to virus"/>
    <property type="evidence" value="ECO:0007669"/>
    <property type="project" value="UniProtKB-KW"/>
</dbReference>
<sequence length="239" mass="26735">MTTNEKKKIGDFDILTRLTIVKGSLVNLTPIRVGVGRESPLGAAADIAVLKIRHNGREAPYIPGSSLKGVFRSFVEMLARSRNHNIHDPWEFEIMKQEAKNCSPCIVCSIFGSTELASHIRIYDALPASNTEPIIRLKTGVVIDREFRGARPGLLYTEEIIEPGYEWEFRMDIINIPFPDENDDRSKLLMELFKTLKTLGLQVGARRSIGMGLMKLKDARYTAYVLRNGSVVEDGGGEI</sequence>
<evidence type="ECO:0000256" key="1">
    <source>
        <dbReference type="ARBA" id="ARBA00023118"/>
    </source>
</evidence>
<reference evidence="3 5" key="1">
    <citation type="journal article" date="2005" name="Environ. Microbiol.">
        <title>Genetic and functional properties of uncultivated thermophilic crenarchaeotes from a subsurface gold mine as revealed by analysis of genome fragments.</title>
        <authorList>
            <person name="Nunoura T."/>
            <person name="Hirayama H."/>
            <person name="Takami H."/>
            <person name="Oida H."/>
            <person name="Nishi S."/>
            <person name="Shimamura S."/>
            <person name="Suzuki Y."/>
            <person name="Inagaki F."/>
            <person name="Takai K."/>
            <person name="Nealson K.H."/>
            <person name="Horikoshi K."/>
        </authorList>
    </citation>
    <scope>NUCLEOTIDE SEQUENCE [LARGE SCALE GENOMIC DNA]</scope>
</reference>
<dbReference type="InterPro" id="IPR013411">
    <property type="entry name" value="CRISPR-assoc_RAMP_Csx7"/>
</dbReference>
<evidence type="ECO:0000313" key="5">
    <source>
        <dbReference type="Proteomes" id="UP000008120"/>
    </source>
</evidence>
<dbReference type="InterPro" id="IPR005537">
    <property type="entry name" value="RAMP_III_fam"/>
</dbReference>
<accession>E6N700</accession>
<dbReference type="KEGG" id="csu:CSUB_C1006"/>
<evidence type="ECO:0000313" key="4">
    <source>
        <dbReference type="EMBL" id="BAJ50859.1"/>
    </source>
</evidence>
<evidence type="ECO:0000259" key="2">
    <source>
        <dbReference type="Pfam" id="PF03787"/>
    </source>
</evidence>
<dbReference type="InterPro" id="IPR052216">
    <property type="entry name" value="CRISPR_Csm3_endoribonuclease"/>
</dbReference>
<dbReference type="NCBIfam" id="TIGR02581">
    <property type="entry name" value="cas_cyan_RAMP"/>
    <property type="match status" value="1"/>
</dbReference>
<dbReference type="PANTHER" id="PTHR35579:SF6">
    <property type="entry name" value="DUF324 DOMAIN-CONTAINING PROTEIN"/>
    <property type="match status" value="1"/>
</dbReference>
<dbReference type="EMBL" id="AP011853">
    <property type="protein sequence ID" value="BAJ48069.1"/>
    <property type="molecule type" value="Genomic_DNA"/>
</dbReference>
<name>E6N700_CALS0</name>
<dbReference type="EMBL" id="BA000048">
    <property type="protein sequence ID" value="BAJ50859.1"/>
    <property type="molecule type" value="Genomic_DNA"/>
</dbReference>
<organism evidence="3 5">
    <name type="scientific">Caldiarchaeum subterraneum</name>
    <dbReference type="NCBI Taxonomy" id="311458"/>
    <lineage>
        <taxon>Archaea</taxon>
        <taxon>Nitrososphaerota</taxon>
        <taxon>Candidatus Caldarchaeales</taxon>
        <taxon>Candidatus Caldarchaeaceae</taxon>
        <taxon>Candidatus Caldarchaeum</taxon>
    </lineage>
</organism>
<keyword evidence="1" id="KW-0051">Antiviral defense</keyword>
<dbReference type="AlphaFoldDB" id="E6N700"/>
<evidence type="ECO:0000313" key="3">
    <source>
        <dbReference type="EMBL" id="BAJ48069.1"/>
    </source>
</evidence>
<dbReference type="PANTHER" id="PTHR35579">
    <property type="entry name" value="CRISPR SYSTEM CMS ENDORIBONUCLEASE CSM3"/>
    <property type="match status" value="1"/>
</dbReference>